<dbReference type="EMBL" id="GL379895">
    <property type="protein sequence ID" value="EGT32269.1"/>
    <property type="molecule type" value="Genomic_DNA"/>
</dbReference>
<gene>
    <name evidence="1" type="ORF">CAEBREN_31508</name>
</gene>
<protein>
    <recommendedName>
        <fullName evidence="3">CUB-like domain-containing protein</fullName>
    </recommendedName>
</protein>
<keyword evidence="2" id="KW-1185">Reference proteome</keyword>
<dbReference type="AlphaFoldDB" id="G0NJE1"/>
<dbReference type="PANTHER" id="PTHR47919">
    <property type="entry name" value="INFECTION RESPONSE PROTEIN-RELATED"/>
    <property type="match status" value="1"/>
</dbReference>
<accession>G0NJE1</accession>
<dbReference type="GO" id="GO:0045087">
    <property type="term" value="P:innate immune response"/>
    <property type="evidence" value="ECO:0007669"/>
    <property type="project" value="TreeGrafter"/>
</dbReference>
<evidence type="ECO:0000313" key="1">
    <source>
        <dbReference type="EMBL" id="EGT32269.1"/>
    </source>
</evidence>
<dbReference type="PANTHER" id="PTHR47919:SF1">
    <property type="entry name" value="CUB-LIKE DOMAIN-CONTAINING PROTEIN"/>
    <property type="match status" value="1"/>
</dbReference>
<name>G0NJE1_CAEBE</name>
<evidence type="ECO:0008006" key="3">
    <source>
        <dbReference type="Google" id="ProtNLM"/>
    </source>
</evidence>
<organism evidence="2">
    <name type="scientific">Caenorhabditis brenneri</name>
    <name type="common">Nematode worm</name>
    <dbReference type="NCBI Taxonomy" id="135651"/>
    <lineage>
        <taxon>Eukaryota</taxon>
        <taxon>Metazoa</taxon>
        <taxon>Ecdysozoa</taxon>
        <taxon>Nematoda</taxon>
        <taxon>Chromadorea</taxon>
        <taxon>Rhabditida</taxon>
        <taxon>Rhabditina</taxon>
        <taxon>Rhabditomorpha</taxon>
        <taxon>Rhabditoidea</taxon>
        <taxon>Rhabditidae</taxon>
        <taxon>Peloderinae</taxon>
        <taxon>Caenorhabditis</taxon>
    </lineage>
</organism>
<dbReference type="InParanoid" id="G0NJE1"/>
<reference evidence="2" key="1">
    <citation type="submission" date="2011-07" db="EMBL/GenBank/DDBJ databases">
        <authorList>
            <consortium name="Caenorhabditis brenneri Sequencing and Analysis Consortium"/>
            <person name="Wilson R.K."/>
        </authorList>
    </citation>
    <scope>NUCLEOTIDE SEQUENCE [LARGE SCALE GENOMIC DNA]</scope>
    <source>
        <strain evidence="2">PB2801</strain>
    </source>
</reference>
<dbReference type="HOGENOM" id="CLU_1497516_0_0_1"/>
<proteinExistence type="predicted"/>
<dbReference type="eggNOG" id="ENOG502R9TZ">
    <property type="taxonomic scope" value="Eukaryota"/>
</dbReference>
<dbReference type="STRING" id="135651.G0NJE1"/>
<dbReference type="Proteomes" id="UP000008068">
    <property type="component" value="Unassembled WGS sequence"/>
</dbReference>
<sequence length="180" mass="20739">MFSLVDPNQNYLLRQSAVFAGDTFGTNFVGTLETITSSGYSLTTPFNRLSVYTFGLSNIFNYPLYMAQDLQNLRKYSEFRGANCPESGYCKITWDGIYFDEMVVTSYDGTETITTFAEVFDRDTCVNVYENRDSNSTWIAQLKSDNYLQQLPLKVNGNLKFYQYFGQRKMTMYVTRDSSN</sequence>
<evidence type="ECO:0000313" key="2">
    <source>
        <dbReference type="Proteomes" id="UP000008068"/>
    </source>
</evidence>